<reference evidence="3" key="1">
    <citation type="submission" date="2019-05" db="EMBL/GenBank/DDBJ databases">
        <title>Complete Genome Sequence and Methylation Pattern of the Halophilic Archaeon Natrinema pallidum BOL6-1.</title>
        <authorList>
            <person name="DasSarma P."/>
            <person name="DasSarma B.P."/>
            <person name="DasSarma S.L."/>
            <person name="Martinez F.L."/>
            <person name="Guzman D."/>
            <person name="Roberts R.J."/>
            <person name="DasSarma S."/>
        </authorList>
    </citation>
    <scope>NUCLEOTIDE SEQUENCE [LARGE SCALE GENOMIC DNA]</scope>
    <source>
        <strain evidence="3">BOL6-1</strain>
    </source>
</reference>
<dbReference type="RefSeq" id="WP_138653397.1">
    <property type="nucleotide sequence ID" value="NZ_CP040637.1"/>
</dbReference>
<keyword evidence="3" id="KW-1185">Reference proteome</keyword>
<evidence type="ECO:0000313" key="3">
    <source>
        <dbReference type="Proteomes" id="UP000307562"/>
    </source>
</evidence>
<proteinExistence type="predicted"/>
<dbReference type="AlphaFoldDB" id="A0A4P9TF58"/>
<name>A0A4P9TF58_9EURY</name>
<dbReference type="KEGG" id="npl:FGF80_08630"/>
<sequence length="656" mass="71606">MPQCPRRTLLGSIGTTMTVALAGNAVSATDGRSTSDAGEPAFDSLFDYFPASAGSDSMAVVTRDHEQQRKANDPYGRMSTGGGLGIDPESISKHAFVYTTDDDEFSMPIVVVVAGDFELEDDGDIRETDGGVEYERREDDEMVAAVTETVIVAAEDDERIDEAFAANAGEAQRLLDAEPLLEEALGLFDGEHADYTVQIGEGYQFSELIDDAAIEYKAQSTTVLDPDTLEMNIGIAFEDATEVTDELVDALTSELNYMALTGEPTVERDGSLVTITAERDLAAEREANDHESPGRLRPEEDIDLEDDELEIEIGRGDPTPVEDLTLEVDDEEYDRDIWTNGHSTLEKGDTIVIDMDDVEPNLSITITHDHAAGTSASGTSILDRFEFEYDYDVDAGTLAIEYADEFPLDGERVSIAVYDERPWYHSREEEIEPRTTAQPWSGTMRSGDGTTLQDIRPGDFVLVCWDGTTLQDSIAHFHARPPGTVAFDYDFERKTLSATLELEDERERPADAYELLIDDESAETQWSDEVDTVSSGATIEVGDVEAGAAVTVVWGDDDVRVGGAHPRPRIELGFDEGQGAIEHVGGDSVSASELTLQVWTEDDSNEIDLGEEIDGEFEKGDTVSVDADADEIRHATLQYDADGHVLSVGQAVPSRE</sequence>
<feature type="compositionally biased region" description="Basic and acidic residues" evidence="1">
    <location>
        <begin position="282"/>
        <end position="299"/>
    </location>
</feature>
<dbReference type="Proteomes" id="UP000307562">
    <property type="component" value="Chromosome"/>
</dbReference>
<evidence type="ECO:0000256" key="1">
    <source>
        <dbReference type="SAM" id="MobiDB-lite"/>
    </source>
</evidence>
<organism evidence="2 3">
    <name type="scientific">Natrinema pallidum</name>
    <dbReference type="NCBI Taxonomy" id="69527"/>
    <lineage>
        <taxon>Archaea</taxon>
        <taxon>Methanobacteriati</taxon>
        <taxon>Methanobacteriota</taxon>
        <taxon>Stenosarchaea group</taxon>
        <taxon>Halobacteria</taxon>
        <taxon>Halobacteriales</taxon>
        <taxon>Natrialbaceae</taxon>
        <taxon>Natrinema</taxon>
    </lineage>
</organism>
<accession>A0A4P9TF58</accession>
<dbReference type="GeneID" id="96156039"/>
<feature type="region of interest" description="Disordered" evidence="1">
    <location>
        <begin position="282"/>
        <end position="301"/>
    </location>
</feature>
<evidence type="ECO:0000313" key="2">
    <source>
        <dbReference type="EMBL" id="QCW03299.1"/>
    </source>
</evidence>
<dbReference type="EMBL" id="CP040637">
    <property type="protein sequence ID" value="QCW03299.1"/>
    <property type="molecule type" value="Genomic_DNA"/>
</dbReference>
<protein>
    <submittedName>
        <fullName evidence="2">Uncharacterized protein</fullName>
    </submittedName>
</protein>
<gene>
    <name evidence="2" type="ORF">FGF80_08630</name>
</gene>